<reference evidence="3" key="1">
    <citation type="submission" date="2025-08" db="UniProtKB">
        <authorList>
            <consortium name="RefSeq"/>
        </authorList>
    </citation>
    <scope>IDENTIFICATION</scope>
</reference>
<sequence>MNQLTFFGCLLLWSGTQAAFQDFVVGPEYYEGDNELVPFEQEYAEEDMGEDAMVSFQDVQREGIVDTNLLMKALMQHAHRLGMSLDELAHLNMEADEEETMNQLGCSSGQDVIGYQEKPTWRDVLFN</sequence>
<dbReference type="AlphaFoldDB" id="A0AB39Z4S4"/>
<accession>A0AB39Z4S4</accession>
<organism evidence="2 3">
    <name type="scientific">Drosophila suzukii</name>
    <name type="common">Spotted-wing drosophila fruit fly</name>
    <dbReference type="NCBI Taxonomy" id="28584"/>
    <lineage>
        <taxon>Eukaryota</taxon>
        <taxon>Metazoa</taxon>
        <taxon>Ecdysozoa</taxon>
        <taxon>Arthropoda</taxon>
        <taxon>Hexapoda</taxon>
        <taxon>Insecta</taxon>
        <taxon>Pterygota</taxon>
        <taxon>Neoptera</taxon>
        <taxon>Endopterygota</taxon>
        <taxon>Diptera</taxon>
        <taxon>Brachycera</taxon>
        <taxon>Muscomorpha</taxon>
        <taxon>Ephydroidea</taxon>
        <taxon>Drosophilidae</taxon>
        <taxon>Drosophila</taxon>
        <taxon>Sophophora</taxon>
    </lineage>
</organism>
<dbReference type="GeneID" id="108009004"/>
<proteinExistence type="predicted"/>
<evidence type="ECO:0000256" key="1">
    <source>
        <dbReference type="SAM" id="SignalP"/>
    </source>
</evidence>
<name>A0AB39Z4S4_DROSZ</name>
<dbReference type="Proteomes" id="UP001652628">
    <property type="component" value="Chromosome 2R"/>
</dbReference>
<evidence type="ECO:0000313" key="2">
    <source>
        <dbReference type="Proteomes" id="UP001652628"/>
    </source>
</evidence>
<dbReference type="RefSeq" id="XP_016928437.3">
    <property type="nucleotide sequence ID" value="XM_017072948.4"/>
</dbReference>
<feature type="chain" id="PRO_5045703776" evidence="1">
    <location>
        <begin position="19"/>
        <end position="127"/>
    </location>
</feature>
<keyword evidence="1" id="KW-0732">Signal</keyword>
<keyword evidence="2" id="KW-1185">Reference proteome</keyword>
<evidence type="ECO:0000313" key="3">
    <source>
        <dbReference type="RefSeq" id="XP_016928437.3"/>
    </source>
</evidence>
<protein>
    <submittedName>
        <fullName evidence="3">Uncharacterized protein</fullName>
    </submittedName>
</protein>
<feature type="signal peptide" evidence="1">
    <location>
        <begin position="1"/>
        <end position="18"/>
    </location>
</feature>
<gene>
    <name evidence="3" type="primary">LOC108009004</name>
</gene>